<dbReference type="Proteomes" id="UP001497516">
    <property type="component" value="Chromosome 7"/>
</dbReference>
<sequence length="168" mass="18786">MRDFPGKMTVHSHSQLQFNPMLLLSYLVMQGQFRDYFFSGPAVVLTNQILPKSHYYKRGQFQSNGDKEPRFESKIREWVPKSVVSFRAPSSRSVVSSPALRRFVRQNPRPGNARPGATLAFSGFHMTRDEAGAVDFGSVVGDGFGFAGVVDGFFFEGENRTGRLGGRE</sequence>
<dbReference type="AlphaFoldDB" id="A0AAV2FWB3"/>
<proteinExistence type="predicted"/>
<accession>A0AAV2FWB3</accession>
<gene>
    <name evidence="1" type="ORF">LTRI10_LOCUS41881</name>
</gene>
<dbReference type="EMBL" id="OZ034820">
    <property type="protein sequence ID" value="CAL1401843.1"/>
    <property type="molecule type" value="Genomic_DNA"/>
</dbReference>
<protein>
    <submittedName>
        <fullName evidence="1">Uncharacterized protein</fullName>
    </submittedName>
</protein>
<reference evidence="1 2" key="1">
    <citation type="submission" date="2024-04" db="EMBL/GenBank/DDBJ databases">
        <authorList>
            <person name="Fracassetti M."/>
        </authorList>
    </citation>
    <scope>NUCLEOTIDE SEQUENCE [LARGE SCALE GENOMIC DNA]</scope>
</reference>
<evidence type="ECO:0000313" key="2">
    <source>
        <dbReference type="Proteomes" id="UP001497516"/>
    </source>
</evidence>
<evidence type="ECO:0000313" key="1">
    <source>
        <dbReference type="EMBL" id="CAL1401843.1"/>
    </source>
</evidence>
<organism evidence="1 2">
    <name type="scientific">Linum trigynum</name>
    <dbReference type="NCBI Taxonomy" id="586398"/>
    <lineage>
        <taxon>Eukaryota</taxon>
        <taxon>Viridiplantae</taxon>
        <taxon>Streptophyta</taxon>
        <taxon>Embryophyta</taxon>
        <taxon>Tracheophyta</taxon>
        <taxon>Spermatophyta</taxon>
        <taxon>Magnoliopsida</taxon>
        <taxon>eudicotyledons</taxon>
        <taxon>Gunneridae</taxon>
        <taxon>Pentapetalae</taxon>
        <taxon>rosids</taxon>
        <taxon>fabids</taxon>
        <taxon>Malpighiales</taxon>
        <taxon>Linaceae</taxon>
        <taxon>Linum</taxon>
    </lineage>
</organism>
<name>A0AAV2FWB3_9ROSI</name>
<keyword evidence="2" id="KW-1185">Reference proteome</keyword>